<evidence type="ECO:0000256" key="1">
    <source>
        <dbReference type="ARBA" id="ARBA00001933"/>
    </source>
</evidence>
<sequence>MKNIAASVEEFVGNTPLLECVRLRRQEHLAARILVKLEMYNPGGSAKDRAALSMLDAAERDGRLKPGGVILEPTSGNTGIGLALYGSLRGFRVVIVMPENMSVERRMIMSAYGARVVLSPAAGGMSGAIRLAQQLAETEYPGAFIPGQFDNPDNPRAHRETTGPEIWRACGGDLDFFVAAVGTGGTITGAGEYLKAQNPSVRVIAVEPAGSPVLSGGKPGPHAIAGIGAGFVPGALNPSVYDRVIPVTDGEAAEAARLLAATEGILAGISSGAALAAAMKIAAQPENAEKTIVTLLPDGGEKYLSTGLFAAPEKTPQEGKI</sequence>
<dbReference type="NCBIfam" id="TIGR01136">
    <property type="entry name" value="cysKM"/>
    <property type="match status" value="1"/>
</dbReference>
<evidence type="ECO:0000256" key="10">
    <source>
        <dbReference type="PIRSR" id="PIRSR605856-50"/>
    </source>
</evidence>
<dbReference type="FunFam" id="3.40.50.1100:FF:000006">
    <property type="entry name" value="Cysteine synthase"/>
    <property type="match status" value="1"/>
</dbReference>
<dbReference type="NCBIfam" id="TIGR01139">
    <property type="entry name" value="cysK"/>
    <property type="match status" value="1"/>
</dbReference>
<dbReference type="GO" id="GO:0006535">
    <property type="term" value="P:cysteine biosynthetic process from serine"/>
    <property type="evidence" value="ECO:0007669"/>
    <property type="project" value="UniProtKB-UniRule"/>
</dbReference>
<proteinExistence type="inferred from homology"/>
<dbReference type="Proteomes" id="UP000823616">
    <property type="component" value="Unassembled WGS sequence"/>
</dbReference>
<feature type="modified residue" description="N6-(pyridoxal phosphate)lysine" evidence="11">
    <location>
        <position position="47"/>
    </location>
</feature>
<dbReference type="PANTHER" id="PTHR10314">
    <property type="entry name" value="CYSTATHIONINE BETA-SYNTHASE"/>
    <property type="match status" value="1"/>
</dbReference>
<dbReference type="EC" id="2.5.1.47" evidence="4 12"/>
<dbReference type="GO" id="GO:0004124">
    <property type="term" value="F:cysteine synthase activity"/>
    <property type="evidence" value="ECO:0007669"/>
    <property type="project" value="UniProtKB-UniRule"/>
</dbReference>
<comment type="similarity">
    <text evidence="3 12">Belongs to the cysteine synthase/cystathionine beta-synthase family.</text>
</comment>
<dbReference type="Gene3D" id="3.40.50.1100">
    <property type="match status" value="2"/>
</dbReference>
<evidence type="ECO:0000313" key="14">
    <source>
        <dbReference type="EMBL" id="MBO8449896.1"/>
    </source>
</evidence>
<dbReference type="InterPro" id="IPR050214">
    <property type="entry name" value="Cys_Synth/Cystath_Beta-Synth"/>
</dbReference>
<dbReference type="PROSITE" id="PS00901">
    <property type="entry name" value="CYS_SYNTHASE"/>
    <property type="match status" value="1"/>
</dbReference>
<dbReference type="EMBL" id="JADIMS010000038">
    <property type="protein sequence ID" value="MBO8449896.1"/>
    <property type="molecule type" value="Genomic_DNA"/>
</dbReference>
<evidence type="ECO:0000313" key="15">
    <source>
        <dbReference type="Proteomes" id="UP000823616"/>
    </source>
</evidence>
<evidence type="ECO:0000256" key="5">
    <source>
        <dbReference type="ARBA" id="ARBA00022605"/>
    </source>
</evidence>
<dbReference type="InterPro" id="IPR036052">
    <property type="entry name" value="TrpB-like_PALP_sf"/>
</dbReference>
<comment type="cofactor">
    <cofactor evidence="1 10 12">
        <name>pyridoxal 5'-phosphate</name>
        <dbReference type="ChEBI" id="CHEBI:597326"/>
    </cofactor>
</comment>
<reference evidence="14" key="1">
    <citation type="submission" date="2020-10" db="EMBL/GenBank/DDBJ databases">
        <authorList>
            <person name="Gilroy R."/>
        </authorList>
    </citation>
    <scope>NUCLEOTIDE SEQUENCE</scope>
    <source>
        <strain evidence="14">B3-4054</strain>
    </source>
</reference>
<gene>
    <name evidence="14" type="primary">cysK</name>
    <name evidence="14" type="ORF">IAA96_02195</name>
</gene>
<feature type="binding site" evidence="10">
    <location>
        <position position="270"/>
    </location>
    <ligand>
        <name>pyridoxal 5'-phosphate</name>
        <dbReference type="ChEBI" id="CHEBI:597326"/>
    </ligand>
</feature>
<comment type="caution">
    <text evidence="14">The sequence shown here is derived from an EMBL/GenBank/DDBJ whole genome shotgun (WGS) entry which is preliminary data.</text>
</comment>
<evidence type="ECO:0000256" key="8">
    <source>
        <dbReference type="ARBA" id="ARBA00023192"/>
    </source>
</evidence>
<evidence type="ECO:0000256" key="11">
    <source>
        <dbReference type="PIRSR" id="PIRSR605856-51"/>
    </source>
</evidence>
<feature type="binding site" evidence="10">
    <location>
        <begin position="182"/>
        <end position="186"/>
    </location>
    <ligand>
        <name>pyridoxal 5'-phosphate</name>
        <dbReference type="ChEBI" id="CHEBI:597326"/>
    </ligand>
</feature>
<dbReference type="InterPro" id="IPR005859">
    <property type="entry name" value="CysK"/>
</dbReference>
<organism evidence="14 15">
    <name type="scientific">Candidatus Avitreponema avistercoris</name>
    <dbReference type="NCBI Taxonomy" id="2840705"/>
    <lineage>
        <taxon>Bacteria</taxon>
        <taxon>Pseudomonadati</taxon>
        <taxon>Spirochaetota</taxon>
        <taxon>Spirochaetia</taxon>
        <taxon>Spirochaetales</taxon>
        <taxon>Candidatus Avitreponema</taxon>
    </lineage>
</organism>
<reference evidence="14" key="2">
    <citation type="journal article" date="2021" name="PeerJ">
        <title>Extensive microbial diversity within the chicken gut microbiome revealed by metagenomics and culture.</title>
        <authorList>
            <person name="Gilroy R."/>
            <person name="Ravi A."/>
            <person name="Getino M."/>
            <person name="Pursley I."/>
            <person name="Horton D.L."/>
            <person name="Alikhan N.F."/>
            <person name="Baker D."/>
            <person name="Gharbi K."/>
            <person name="Hall N."/>
            <person name="Watson M."/>
            <person name="Adriaenssens E.M."/>
            <person name="Foster-Nyarko E."/>
            <person name="Jarju S."/>
            <person name="Secka A."/>
            <person name="Antonio M."/>
            <person name="Oren A."/>
            <person name="Chaudhuri R.R."/>
            <person name="La Ragione R."/>
            <person name="Hildebrand F."/>
            <person name="Pallen M.J."/>
        </authorList>
    </citation>
    <scope>NUCLEOTIDE SEQUENCE</scope>
    <source>
        <strain evidence="14">B3-4054</strain>
    </source>
</reference>
<evidence type="ECO:0000256" key="6">
    <source>
        <dbReference type="ARBA" id="ARBA00022679"/>
    </source>
</evidence>
<evidence type="ECO:0000256" key="12">
    <source>
        <dbReference type="RuleBase" id="RU003985"/>
    </source>
</evidence>
<protein>
    <recommendedName>
        <fullName evidence="4 12">Cysteine synthase</fullName>
        <ecNumber evidence="4 12">2.5.1.47</ecNumber>
    </recommendedName>
</protein>
<evidence type="ECO:0000256" key="9">
    <source>
        <dbReference type="ARBA" id="ARBA00047931"/>
    </source>
</evidence>
<feature type="domain" description="Tryptophan synthase beta chain-like PALP" evidence="13">
    <location>
        <begin position="9"/>
        <end position="298"/>
    </location>
</feature>
<keyword evidence="8 12" id="KW-0198">Cysteine biosynthesis</keyword>
<evidence type="ECO:0000256" key="2">
    <source>
        <dbReference type="ARBA" id="ARBA00004962"/>
    </source>
</evidence>
<dbReference type="InterPro" id="IPR005856">
    <property type="entry name" value="Cys_synth"/>
</dbReference>
<feature type="binding site" evidence="10">
    <location>
        <position position="77"/>
    </location>
    <ligand>
        <name>pyridoxal 5'-phosphate</name>
        <dbReference type="ChEBI" id="CHEBI:597326"/>
    </ligand>
</feature>
<dbReference type="AlphaFoldDB" id="A0A9D9HG21"/>
<name>A0A9D9HG21_9SPIR</name>
<evidence type="ECO:0000259" key="13">
    <source>
        <dbReference type="Pfam" id="PF00291"/>
    </source>
</evidence>
<keyword evidence="7 10" id="KW-0663">Pyridoxal phosphate</keyword>
<comment type="pathway">
    <text evidence="2">Amino-acid biosynthesis; L-cysteine biosynthesis; L-cysteine from L-serine: step 2/2.</text>
</comment>
<evidence type="ECO:0000256" key="7">
    <source>
        <dbReference type="ARBA" id="ARBA00022898"/>
    </source>
</evidence>
<comment type="catalytic activity">
    <reaction evidence="9 12">
        <text>O-acetyl-L-serine + hydrogen sulfide = L-cysteine + acetate</text>
        <dbReference type="Rhea" id="RHEA:14829"/>
        <dbReference type="ChEBI" id="CHEBI:29919"/>
        <dbReference type="ChEBI" id="CHEBI:30089"/>
        <dbReference type="ChEBI" id="CHEBI:35235"/>
        <dbReference type="ChEBI" id="CHEBI:58340"/>
        <dbReference type="EC" id="2.5.1.47"/>
    </reaction>
</comment>
<dbReference type="Pfam" id="PF00291">
    <property type="entry name" value="PALP"/>
    <property type="match status" value="1"/>
</dbReference>
<keyword evidence="5 12" id="KW-0028">Amino-acid biosynthesis</keyword>
<accession>A0A9D9HG21</accession>
<dbReference type="SUPFAM" id="SSF53686">
    <property type="entry name" value="Tryptophan synthase beta subunit-like PLP-dependent enzymes"/>
    <property type="match status" value="1"/>
</dbReference>
<keyword evidence="6 12" id="KW-0808">Transferase</keyword>
<evidence type="ECO:0000256" key="4">
    <source>
        <dbReference type="ARBA" id="ARBA00012681"/>
    </source>
</evidence>
<dbReference type="CDD" id="cd01561">
    <property type="entry name" value="CBS_like"/>
    <property type="match status" value="1"/>
</dbReference>
<dbReference type="InterPro" id="IPR001926">
    <property type="entry name" value="TrpB-like_PALP"/>
</dbReference>
<dbReference type="InterPro" id="IPR001216">
    <property type="entry name" value="P-phosphate_BS"/>
</dbReference>
<evidence type="ECO:0000256" key="3">
    <source>
        <dbReference type="ARBA" id="ARBA00007103"/>
    </source>
</evidence>